<organism evidence="2 3">
    <name type="scientific">Coprococcus comes ATCC 27758</name>
    <dbReference type="NCBI Taxonomy" id="470146"/>
    <lineage>
        <taxon>Bacteria</taxon>
        <taxon>Bacillati</taxon>
        <taxon>Bacillota</taxon>
        <taxon>Clostridia</taxon>
        <taxon>Lachnospirales</taxon>
        <taxon>Lachnospiraceae</taxon>
        <taxon>Coprococcus</taxon>
    </lineage>
</organism>
<dbReference type="HOGENOM" id="CLU_2315467_0_0_9"/>
<name>C0BE21_9FIRM</name>
<feature type="coiled-coil region" evidence="1">
    <location>
        <begin position="48"/>
        <end position="89"/>
    </location>
</feature>
<dbReference type="EMBL" id="ABVR01000045">
    <property type="protein sequence ID" value="EEG88099.1"/>
    <property type="molecule type" value="Genomic_DNA"/>
</dbReference>
<proteinExistence type="predicted"/>
<sequence>MHKSYIAVNIRDSQCMRRDIKNISQCIQIVFFWTAGTSAENEGLAVQIAESREDIQLLKESKEQAVRDKKAAEKRAETAEKQLKAWKNAGNSYSRLWIM</sequence>
<evidence type="ECO:0000313" key="3">
    <source>
        <dbReference type="Proteomes" id="UP000003793"/>
    </source>
</evidence>
<dbReference type="Proteomes" id="UP000003793">
    <property type="component" value="Unassembled WGS sequence"/>
</dbReference>
<accession>C0BE21</accession>
<dbReference type="AlphaFoldDB" id="C0BE21"/>
<reference evidence="2 3" key="2">
    <citation type="submission" date="2009-03" db="EMBL/GenBank/DDBJ databases">
        <title>Draft genome sequence of Coprococcus comes (ATCC 27758).</title>
        <authorList>
            <person name="Sudarsanam P."/>
            <person name="Ley R."/>
            <person name="Guruge J."/>
            <person name="Turnbaugh P.J."/>
            <person name="Mahowald M."/>
            <person name="Liep D."/>
            <person name="Gordon J."/>
        </authorList>
    </citation>
    <scope>NUCLEOTIDE SEQUENCE [LARGE SCALE GENOMIC DNA]</scope>
    <source>
        <strain evidence="2 3">ATCC 27758</strain>
    </source>
</reference>
<evidence type="ECO:0000256" key="1">
    <source>
        <dbReference type="SAM" id="Coils"/>
    </source>
</evidence>
<comment type="caution">
    <text evidence="2">The sequence shown here is derived from an EMBL/GenBank/DDBJ whole genome shotgun (WGS) entry which is preliminary data.</text>
</comment>
<protein>
    <submittedName>
        <fullName evidence="2">Uncharacterized protein</fullName>
    </submittedName>
</protein>
<reference evidence="2 3" key="1">
    <citation type="submission" date="2009-02" db="EMBL/GenBank/DDBJ databases">
        <authorList>
            <person name="Fulton L."/>
            <person name="Clifton S."/>
            <person name="Fulton B."/>
            <person name="Xu J."/>
            <person name="Minx P."/>
            <person name="Pepin K.H."/>
            <person name="Johnson M."/>
            <person name="Bhonagiri V."/>
            <person name="Nash W.E."/>
            <person name="Mardis E.R."/>
            <person name="Wilson R.K."/>
        </authorList>
    </citation>
    <scope>NUCLEOTIDE SEQUENCE [LARGE SCALE GENOMIC DNA]</scope>
    <source>
        <strain evidence="2 3">ATCC 27758</strain>
    </source>
</reference>
<keyword evidence="1" id="KW-0175">Coiled coil</keyword>
<evidence type="ECO:0000313" key="2">
    <source>
        <dbReference type="EMBL" id="EEG88099.1"/>
    </source>
</evidence>
<gene>
    <name evidence="2" type="ORF">COPCOM_03434</name>
</gene>